<dbReference type="InterPro" id="IPR058982">
    <property type="entry name" value="Beta-barrel_AprE"/>
</dbReference>
<organism evidence="3 4">
    <name type="scientific">Chitinophaga eiseniae</name>
    <dbReference type="NCBI Taxonomy" id="634771"/>
    <lineage>
        <taxon>Bacteria</taxon>
        <taxon>Pseudomonadati</taxon>
        <taxon>Bacteroidota</taxon>
        <taxon>Chitinophagia</taxon>
        <taxon>Chitinophagales</taxon>
        <taxon>Chitinophagaceae</taxon>
        <taxon>Chitinophaga</taxon>
    </lineage>
</organism>
<name>A0A847SUQ4_9BACT</name>
<evidence type="ECO:0000259" key="2">
    <source>
        <dbReference type="Pfam" id="PF26002"/>
    </source>
</evidence>
<keyword evidence="4" id="KW-1185">Reference proteome</keyword>
<accession>A0A847SUQ4</accession>
<keyword evidence="1" id="KW-1133">Transmembrane helix</keyword>
<dbReference type="Proteomes" id="UP000552864">
    <property type="component" value="Unassembled WGS sequence"/>
</dbReference>
<feature type="transmembrane region" description="Helical" evidence="1">
    <location>
        <begin position="49"/>
        <end position="68"/>
    </location>
</feature>
<keyword evidence="1" id="KW-0812">Transmembrane</keyword>
<keyword evidence="1" id="KW-0472">Membrane</keyword>
<dbReference type="PRINTS" id="PR01490">
    <property type="entry name" value="RTXTOXIND"/>
</dbReference>
<dbReference type="AlphaFoldDB" id="A0A847SUQ4"/>
<dbReference type="PANTHER" id="PTHR30386:SF28">
    <property type="entry name" value="EXPORTED PROTEIN"/>
    <property type="match status" value="1"/>
</dbReference>
<dbReference type="RefSeq" id="WP_168741087.1">
    <property type="nucleotide sequence ID" value="NZ_JABAHZ010000006.1"/>
</dbReference>
<dbReference type="EMBL" id="JABAHZ010000006">
    <property type="protein sequence ID" value="NLR81449.1"/>
    <property type="molecule type" value="Genomic_DNA"/>
</dbReference>
<dbReference type="Gene3D" id="2.40.30.170">
    <property type="match status" value="1"/>
</dbReference>
<dbReference type="Pfam" id="PF26002">
    <property type="entry name" value="Beta-barrel_AprE"/>
    <property type="match status" value="1"/>
</dbReference>
<sequence length="449" mass="51675">MVENNAATKEEIMQPALVLNNDIYDDERFKISDGASDIISENLGVFERWGLLICIIVLLLCFAASWFIEYPNIVKSRGVLWAENGPKEIIPRQNARLVKLLVVNNHKVEKNGTIAWLESTANHEEVIKLSVLLDSTERWVNEGAFSKLSWAFNTKFDRLGELQDRYRDFMVSYQKFCDYKVNGFYLTMLGLIEKDIGSLDELKHRIEYKESLVRESVKLAGESFVMNESLMKQKVLSLEQFRVQKREYVNQEAVIPDLQASLIQNDALQREKRKELIQINHDLSQQQIFFFQALHSFQSAVCDWSRKYIISSPVSGIISFVVPLQENQSVVSGDIIGYIIPEDTKYSVRTYLSQNNFGKVKVGQNVQLRFDAYPYNEVGIVEGTLGYISNIPTDSGFLATVYLDRGLFTNNHYYIPYKNGLKADALIITENMRLLKRLYFSMIKDVTVK</sequence>
<feature type="domain" description="AprE-like beta-barrel" evidence="2">
    <location>
        <begin position="348"/>
        <end position="429"/>
    </location>
</feature>
<gene>
    <name evidence="3" type="ORF">HGH91_22675</name>
</gene>
<comment type="caution">
    <text evidence="3">The sequence shown here is derived from an EMBL/GenBank/DDBJ whole genome shotgun (WGS) entry which is preliminary data.</text>
</comment>
<evidence type="ECO:0000313" key="4">
    <source>
        <dbReference type="Proteomes" id="UP000552864"/>
    </source>
</evidence>
<protein>
    <submittedName>
        <fullName evidence="3">HlyD family efflux transporter periplasmic adaptor subunit</fullName>
    </submittedName>
</protein>
<evidence type="ECO:0000313" key="3">
    <source>
        <dbReference type="EMBL" id="NLR81449.1"/>
    </source>
</evidence>
<dbReference type="InterPro" id="IPR050739">
    <property type="entry name" value="MFP"/>
</dbReference>
<proteinExistence type="predicted"/>
<reference evidence="3 4" key="1">
    <citation type="submission" date="2020-04" db="EMBL/GenBank/DDBJ databases">
        <authorList>
            <person name="Yin C."/>
        </authorList>
    </citation>
    <scope>NUCLEOTIDE SEQUENCE [LARGE SCALE GENOMIC DNA]</scope>
    <source>
        <strain evidence="3 4">Ak56</strain>
    </source>
</reference>
<dbReference type="PANTHER" id="PTHR30386">
    <property type="entry name" value="MEMBRANE FUSION SUBUNIT OF EMRAB-TOLC MULTIDRUG EFFLUX PUMP"/>
    <property type="match status" value="1"/>
</dbReference>
<evidence type="ECO:0000256" key="1">
    <source>
        <dbReference type="SAM" id="Phobius"/>
    </source>
</evidence>